<sequence>MSNAGFFSRLFASITTSIRTGMWFTLLAVMAATSLIIVALTVTSDAASAPGTDAGRMAFSFVVFLLLVAALLGIPTVVISIREQLGQLSFLHTYLLTVAVGLSFIVAAVPAMLWAVLSTGVGVDVWLPTLGVTKLEVWVIALLVALAHCALKSGSAATVTAFGLIAGVTLGPLVVVAAASFAAPVKQTTANSYIEYTGQDQPIDPATGYPLNPTCQSPNWSYSYITDYSSVWAAMSMNPVVFVSSSIEPAVGDYVMPGYSEPGFEAPPPLPAIAVPLDLFSSVDVAVRTLQIPVKTDLVNDECANLAEFGTAYPNNGQADPRDIIAESHSGFLAGAIGQGAFLVVATVILGVIRVRTRRS</sequence>
<keyword evidence="1" id="KW-0812">Transmembrane</keyword>
<proteinExistence type="predicted"/>
<feature type="transmembrane region" description="Helical" evidence="1">
    <location>
        <begin position="161"/>
        <end position="183"/>
    </location>
</feature>
<gene>
    <name evidence="2" type="ORF">UFOPK3339_00316</name>
</gene>
<evidence type="ECO:0000256" key="1">
    <source>
        <dbReference type="SAM" id="Phobius"/>
    </source>
</evidence>
<reference evidence="2" key="1">
    <citation type="submission" date="2020-05" db="EMBL/GenBank/DDBJ databases">
        <authorList>
            <person name="Chiriac C."/>
            <person name="Salcher M."/>
            <person name="Ghai R."/>
            <person name="Kavagutti S V."/>
        </authorList>
    </citation>
    <scope>NUCLEOTIDE SEQUENCE</scope>
</reference>
<keyword evidence="1" id="KW-0472">Membrane</keyword>
<keyword evidence="1" id="KW-1133">Transmembrane helix</keyword>
<dbReference type="AlphaFoldDB" id="A0A6J7CKX5"/>
<name>A0A6J7CKX5_9ZZZZ</name>
<dbReference type="EMBL" id="CAFBLF010000030">
    <property type="protein sequence ID" value="CAB4859122.1"/>
    <property type="molecule type" value="Genomic_DNA"/>
</dbReference>
<evidence type="ECO:0000313" key="2">
    <source>
        <dbReference type="EMBL" id="CAB4859122.1"/>
    </source>
</evidence>
<accession>A0A6J7CKX5</accession>
<protein>
    <submittedName>
        <fullName evidence="2">Unannotated protein</fullName>
    </submittedName>
</protein>
<organism evidence="2">
    <name type="scientific">freshwater metagenome</name>
    <dbReference type="NCBI Taxonomy" id="449393"/>
    <lineage>
        <taxon>unclassified sequences</taxon>
        <taxon>metagenomes</taxon>
        <taxon>ecological metagenomes</taxon>
    </lineage>
</organism>
<feature type="transmembrane region" description="Helical" evidence="1">
    <location>
        <begin position="21"/>
        <end position="42"/>
    </location>
</feature>
<feature type="transmembrane region" description="Helical" evidence="1">
    <location>
        <begin position="93"/>
        <end position="117"/>
    </location>
</feature>
<feature type="transmembrane region" description="Helical" evidence="1">
    <location>
        <begin position="57"/>
        <end position="81"/>
    </location>
</feature>
<feature type="transmembrane region" description="Helical" evidence="1">
    <location>
        <begin position="332"/>
        <end position="353"/>
    </location>
</feature>